<dbReference type="EMBL" id="JBEYBF010000001">
    <property type="protein sequence ID" value="MEU1950795.1"/>
    <property type="molecule type" value="Genomic_DNA"/>
</dbReference>
<gene>
    <name evidence="1" type="ORF">ABZ510_02955</name>
</gene>
<dbReference type="RefSeq" id="WP_356954240.1">
    <property type="nucleotide sequence ID" value="NZ_JBEYBD010000002.1"/>
</dbReference>
<evidence type="ECO:0000313" key="1">
    <source>
        <dbReference type="EMBL" id="MEU1950795.1"/>
    </source>
</evidence>
<protein>
    <submittedName>
        <fullName evidence="1">Uncharacterized protein</fullName>
    </submittedName>
</protein>
<evidence type="ECO:0000313" key="2">
    <source>
        <dbReference type="Proteomes" id="UP001550628"/>
    </source>
</evidence>
<name>A0ABV2WIV0_9NOCA</name>
<dbReference type="Proteomes" id="UP001550628">
    <property type="component" value="Unassembled WGS sequence"/>
</dbReference>
<sequence>MTDLVVQATLKLVLEPIFEADFLPVCYESDLIGGSGCRSPRPIISAPGGVSGRWMRRPAARLGDDDQYHPDDVVV</sequence>
<comment type="caution">
    <text evidence="1">The sequence shown here is derived from an EMBL/GenBank/DDBJ whole genome shotgun (WGS) entry which is preliminary data.</text>
</comment>
<keyword evidence="2" id="KW-1185">Reference proteome</keyword>
<proteinExistence type="predicted"/>
<organism evidence="1 2">
    <name type="scientific">Nocardia rhamnosiphila</name>
    <dbReference type="NCBI Taxonomy" id="426716"/>
    <lineage>
        <taxon>Bacteria</taxon>
        <taxon>Bacillati</taxon>
        <taxon>Actinomycetota</taxon>
        <taxon>Actinomycetes</taxon>
        <taxon>Mycobacteriales</taxon>
        <taxon>Nocardiaceae</taxon>
        <taxon>Nocardia</taxon>
    </lineage>
</organism>
<reference evidence="1 2" key="1">
    <citation type="submission" date="2024-06" db="EMBL/GenBank/DDBJ databases">
        <title>The Natural Products Discovery Center: Release of the First 8490 Sequenced Strains for Exploring Actinobacteria Biosynthetic Diversity.</title>
        <authorList>
            <person name="Kalkreuter E."/>
            <person name="Kautsar S.A."/>
            <person name="Yang D."/>
            <person name="Bader C.D."/>
            <person name="Teijaro C.N."/>
            <person name="Fluegel L."/>
            <person name="Davis C.M."/>
            <person name="Simpson J.R."/>
            <person name="Lauterbach L."/>
            <person name="Steele A.D."/>
            <person name="Gui C."/>
            <person name="Meng S."/>
            <person name="Li G."/>
            <person name="Viehrig K."/>
            <person name="Ye F."/>
            <person name="Su P."/>
            <person name="Kiefer A.F."/>
            <person name="Nichols A."/>
            <person name="Cepeda A.J."/>
            <person name="Yan W."/>
            <person name="Fan B."/>
            <person name="Jiang Y."/>
            <person name="Adhikari A."/>
            <person name="Zheng C.-J."/>
            <person name="Schuster L."/>
            <person name="Cowan T.M."/>
            <person name="Smanski M.J."/>
            <person name="Chevrette M.G."/>
            <person name="De Carvalho L.P.S."/>
            <person name="Shen B."/>
        </authorList>
    </citation>
    <scope>NUCLEOTIDE SEQUENCE [LARGE SCALE GENOMIC DNA]</scope>
    <source>
        <strain evidence="1 2">NPDC019708</strain>
    </source>
</reference>
<accession>A0ABV2WIV0</accession>